<keyword evidence="1" id="KW-0963">Cytoplasm</keyword>
<dbReference type="OrthoDB" id="9790539at2"/>
<protein>
    <recommendedName>
        <fullName evidence="1">Putative pre-16S rRNA nuclease</fullName>
        <ecNumber evidence="1">3.1.-.-</ecNumber>
    </recommendedName>
</protein>
<dbReference type="GO" id="GO:0004518">
    <property type="term" value="F:nuclease activity"/>
    <property type="evidence" value="ECO:0007669"/>
    <property type="project" value="UniProtKB-KW"/>
</dbReference>
<dbReference type="HAMAP" id="MF_00651">
    <property type="entry name" value="Nuclease_YqgF"/>
    <property type="match status" value="1"/>
</dbReference>
<keyword evidence="1" id="KW-0690">Ribosome biogenesis</keyword>
<dbReference type="InterPro" id="IPR005227">
    <property type="entry name" value="YqgF"/>
</dbReference>
<dbReference type="CDD" id="cd16964">
    <property type="entry name" value="YqgF"/>
    <property type="match status" value="1"/>
</dbReference>
<comment type="similarity">
    <text evidence="1">Belongs to the YqgF HJR family.</text>
</comment>
<comment type="subcellular location">
    <subcellularLocation>
        <location evidence="1">Cytoplasm</location>
    </subcellularLocation>
</comment>
<dbReference type="AlphaFoldDB" id="A0A1Q2CEC9"/>
<keyword evidence="3" id="KW-1185">Reference proteome</keyword>
<dbReference type="InterPro" id="IPR037027">
    <property type="entry name" value="YqgF/RNaseH-like_dom_sf"/>
</dbReference>
<name>A0A1Q2CEC9_9ACTN</name>
<dbReference type="NCBIfam" id="TIGR00250">
    <property type="entry name" value="RNAse_H_YqgF"/>
    <property type="match status" value="1"/>
</dbReference>
<gene>
    <name evidence="2" type="ORF">RPIT_06230</name>
</gene>
<dbReference type="GO" id="GO:0016788">
    <property type="term" value="F:hydrolase activity, acting on ester bonds"/>
    <property type="evidence" value="ECO:0007669"/>
    <property type="project" value="UniProtKB-UniRule"/>
</dbReference>
<dbReference type="Pfam" id="PF03652">
    <property type="entry name" value="RuvX"/>
    <property type="match status" value="1"/>
</dbReference>
<proteinExistence type="inferred from homology"/>
<evidence type="ECO:0000313" key="3">
    <source>
        <dbReference type="Proteomes" id="UP000188324"/>
    </source>
</evidence>
<dbReference type="InterPro" id="IPR006641">
    <property type="entry name" value="YqgF/RNaseH-like_dom"/>
</dbReference>
<dbReference type="SUPFAM" id="SSF53098">
    <property type="entry name" value="Ribonuclease H-like"/>
    <property type="match status" value="1"/>
</dbReference>
<dbReference type="KEGG" id="tfl:RPIT_06230"/>
<dbReference type="InterPro" id="IPR012337">
    <property type="entry name" value="RNaseH-like_sf"/>
</dbReference>
<evidence type="ECO:0000313" key="2">
    <source>
        <dbReference type="EMBL" id="AQP44458.1"/>
    </source>
</evidence>
<evidence type="ECO:0000256" key="1">
    <source>
        <dbReference type="HAMAP-Rule" id="MF_00651"/>
    </source>
</evidence>
<dbReference type="GO" id="GO:0005829">
    <property type="term" value="C:cytosol"/>
    <property type="evidence" value="ECO:0007669"/>
    <property type="project" value="TreeGrafter"/>
</dbReference>
<dbReference type="SMART" id="SM00732">
    <property type="entry name" value="YqgFc"/>
    <property type="match status" value="1"/>
</dbReference>
<keyword evidence="1" id="KW-0540">Nuclease</keyword>
<dbReference type="GO" id="GO:0000967">
    <property type="term" value="P:rRNA 5'-end processing"/>
    <property type="evidence" value="ECO:0007669"/>
    <property type="project" value="UniProtKB-UniRule"/>
</dbReference>
<keyword evidence="1" id="KW-0378">Hydrolase</keyword>
<accession>A0A1Q2CEC9</accession>
<dbReference type="PANTHER" id="PTHR33317">
    <property type="entry name" value="POLYNUCLEOTIDYL TRANSFERASE, RIBONUCLEASE H-LIKE SUPERFAMILY PROTEIN"/>
    <property type="match status" value="1"/>
</dbReference>
<dbReference type="EC" id="3.1.-.-" evidence="1"/>
<dbReference type="STRING" id="1610493.RPIT_06230"/>
<sequence>MADGVRLGVDWGKARIGVAACNAGTTFAYPVETVPAGRDEMRSLTAIVKEYAPDIVYVGLPLTLAGERGIAAGQVTARAAALATAIAPVEVRLIDERMSTASASRSLGDAGRRSRQQRRVIDQAAAVEILQRAIDAEARENAPVGEPVPAKEEDL</sequence>
<dbReference type="EMBL" id="CP019605">
    <property type="protein sequence ID" value="AQP44458.1"/>
    <property type="molecule type" value="Genomic_DNA"/>
</dbReference>
<dbReference type="Gene3D" id="3.30.420.140">
    <property type="entry name" value="YqgF/RNase H-like domain"/>
    <property type="match status" value="1"/>
</dbReference>
<reference evidence="2 3" key="1">
    <citation type="journal article" date="2016" name="Int. J. Syst. Evol. Microbiol.">
        <title>Tessaracoccus flavus sp. nov., isolated from the drainage system of a lindane-producing factory.</title>
        <authorList>
            <person name="Kumari R."/>
            <person name="Singh P."/>
            <person name="Schumann P."/>
            <person name="Lal R."/>
        </authorList>
    </citation>
    <scope>NUCLEOTIDE SEQUENCE [LARGE SCALE GENOMIC DNA]</scope>
    <source>
        <strain evidence="2 3">RP1T</strain>
    </source>
</reference>
<dbReference type="PANTHER" id="PTHR33317:SF4">
    <property type="entry name" value="POLYNUCLEOTIDYL TRANSFERASE, RIBONUCLEASE H-LIKE SUPERFAMILY PROTEIN"/>
    <property type="match status" value="1"/>
</dbReference>
<dbReference type="Proteomes" id="UP000188324">
    <property type="component" value="Chromosome"/>
</dbReference>
<organism evidence="2 3">
    <name type="scientific">Tessaracoccus flavus</name>
    <dbReference type="NCBI Taxonomy" id="1610493"/>
    <lineage>
        <taxon>Bacteria</taxon>
        <taxon>Bacillati</taxon>
        <taxon>Actinomycetota</taxon>
        <taxon>Actinomycetes</taxon>
        <taxon>Propionibacteriales</taxon>
        <taxon>Propionibacteriaceae</taxon>
        <taxon>Tessaracoccus</taxon>
    </lineage>
</organism>
<comment type="function">
    <text evidence="1">Could be a nuclease involved in processing of the 5'-end of pre-16S rRNA.</text>
</comment>